<feature type="compositionally biased region" description="Basic and acidic residues" evidence="1">
    <location>
        <begin position="90"/>
        <end position="101"/>
    </location>
</feature>
<protein>
    <submittedName>
        <fullName evidence="2">Uncharacterized protein</fullName>
    </submittedName>
</protein>
<feature type="region of interest" description="Disordered" evidence="1">
    <location>
        <begin position="592"/>
        <end position="658"/>
    </location>
</feature>
<reference evidence="2" key="1">
    <citation type="submission" date="2020-08" db="EMBL/GenBank/DDBJ databases">
        <title>Multicomponent nature underlies the extraordinary mechanical properties of spider dragline silk.</title>
        <authorList>
            <person name="Kono N."/>
            <person name="Nakamura H."/>
            <person name="Mori M."/>
            <person name="Yoshida Y."/>
            <person name="Ohtoshi R."/>
            <person name="Malay A.D."/>
            <person name="Moran D.A.P."/>
            <person name="Tomita M."/>
            <person name="Numata K."/>
            <person name="Arakawa K."/>
        </authorList>
    </citation>
    <scope>NUCLEOTIDE SEQUENCE</scope>
</reference>
<keyword evidence="3" id="KW-1185">Reference proteome</keyword>
<feature type="compositionally biased region" description="Basic and acidic residues" evidence="1">
    <location>
        <begin position="419"/>
        <end position="480"/>
    </location>
</feature>
<feature type="compositionally biased region" description="Basic and acidic residues" evidence="1">
    <location>
        <begin position="633"/>
        <end position="654"/>
    </location>
</feature>
<evidence type="ECO:0000313" key="2">
    <source>
        <dbReference type="EMBL" id="GFS91823.1"/>
    </source>
</evidence>
<name>A0A8X6T9U4_NEPPI</name>
<dbReference type="OrthoDB" id="6437335at2759"/>
<feature type="compositionally biased region" description="Polar residues" evidence="1">
    <location>
        <begin position="481"/>
        <end position="490"/>
    </location>
</feature>
<feature type="region of interest" description="Disordered" evidence="1">
    <location>
        <begin position="403"/>
        <end position="559"/>
    </location>
</feature>
<feature type="region of interest" description="Disordered" evidence="1">
    <location>
        <begin position="75"/>
        <end position="101"/>
    </location>
</feature>
<feature type="compositionally biased region" description="Basic and acidic residues" evidence="1">
    <location>
        <begin position="703"/>
        <end position="713"/>
    </location>
</feature>
<comment type="caution">
    <text evidence="2">The sequence shown here is derived from an EMBL/GenBank/DDBJ whole genome shotgun (WGS) entry which is preliminary data.</text>
</comment>
<organism evidence="2 3">
    <name type="scientific">Nephila pilipes</name>
    <name type="common">Giant wood spider</name>
    <name type="synonym">Nephila maculata</name>
    <dbReference type="NCBI Taxonomy" id="299642"/>
    <lineage>
        <taxon>Eukaryota</taxon>
        <taxon>Metazoa</taxon>
        <taxon>Ecdysozoa</taxon>
        <taxon>Arthropoda</taxon>
        <taxon>Chelicerata</taxon>
        <taxon>Arachnida</taxon>
        <taxon>Araneae</taxon>
        <taxon>Araneomorphae</taxon>
        <taxon>Entelegynae</taxon>
        <taxon>Araneoidea</taxon>
        <taxon>Nephilidae</taxon>
        <taxon>Nephila</taxon>
    </lineage>
</organism>
<evidence type="ECO:0000256" key="1">
    <source>
        <dbReference type="SAM" id="MobiDB-lite"/>
    </source>
</evidence>
<gene>
    <name evidence="2" type="primary">AVEN_112551_1</name>
    <name evidence="2" type="ORF">NPIL_583732</name>
</gene>
<feature type="compositionally biased region" description="Basic and acidic residues" evidence="1">
    <location>
        <begin position="609"/>
        <end position="626"/>
    </location>
</feature>
<proteinExistence type="predicted"/>
<dbReference type="AlphaFoldDB" id="A0A8X6T9U4"/>
<feature type="region of interest" description="Disordered" evidence="1">
    <location>
        <begin position="670"/>
        <end position="713"/>
    </location>
</feature>
<evidence type="ECO:0000313" key="3">
    <source>
        <dbReference type="Proteomes" id="UP000887013"/>
    </source>
</evidence>
<feature type="region of interest" description="Disordered" evidence="1">
    <location>
        <begin position="333"/>
        <end position="353"/>
    </location>
</feature>
<dbReference type="Proteomes" id="UP000887013">
    <property type="component" value="Unassembled WGS sequence"/>
</dbReference>
<feature type="region of interest" description="Disordered" evidence="1">
    <location>
        <begin position="1"/>
        <end position="33"/>
    </location>
</feature>
<accession>A0A8X6T9U4</accession>
<feature type="compositionally biased region" description="Basic and acidic residues" evidence="1">
    <location>
        <begin position="494"/>
        <end position="528"/>
    </location>
</feature>
<sequence>MLDERGSYRAGTEDSYRAATDISKESADPKEKYFTGKIKLDEVAESNGKHPDLPDEERHGTCSYEHCIVDEWTGQNEDRKRGSSNWSEATDARSRNDKPGPYDHVNKWEVDYTNRNYVRSKCNKPTGLHRYILGRQYDWDVDYDNTNYHQSQVHAPKGLHRLKKDPKRKFVPDDDPLGDSTGWEFAYGPEFFQAEGDVQYMPEERVVSRGAYRSYGVRRNNSDEDIKTEDKRQKIPGYDEEEYKYGPEFFQDDVQHIVEQKDGRIGRGGYRYYDTERNVCDKKPCDTMGIDYRESRATMEGEDDESGEDDDQFQGRPFKRTVLKKTLKFNKRPSDEHVTALATPGDRSSDDRMRGDNQMLYGAHLKFVPGLGSTAFYQGMSVRDPDLEIQSHPSIRNVFTKTKKVSSFISRRRSKSPHRSGDTQYSHKDQWKGPRRKTPEVYREMHEEFDRDHARRDEFKRQTSPRKTLERSPVRERTGERTSPNMSYGFNSYDRTHDRIQRREKGVERFADRYKSRRHSPERVRQRSPDVGYGASDSERAYARREGYDSRRDISDDSSCGVKNCAREILLKELQESDEERCPDRIHFASEKCKSHIQSPKRGSPRRSVTRETRRQTQNVRKESKRSSRYPKHRDDYGYSDKGSSRRSERDSLHQKVPAYVEERIHDLRKRVSRTSPQGKRKSLQGMQMRRKTPYDESDDEMEFRKHEKHPNDFGKLFDDGYERFISENGSEIWVKTEEKYSELHHRA</sequence>
<feature type="compositionally biased region" description="Basic and acidic residues" evidence="1">
    <location>
        <begin position="537"/>
        <end position="555"/>
    </location>
</feature>
<dbReference type="EMBL" id="BMAW01053598">
    <property type="protein sequence ID" value="GFS91823.1"/>
    <property type="molecule type" value="Genomic_DNA"/>
</dbReference>
<feature type="compositionally biased region" description="Basic residues" evidence="1">
    <location>
        <begin position="670"/>
        <end position="683"/>
    </location>
</feature>